<dbReference type="InterPro" id="IPR011990">
    <property type="entry name" value="TPR-like_helical_dom_sf"/>
</dbReference>
<dbReference type="AlphaFoldDB" id="A0AAV2PLH4"/>
<comment type="subunit">
    <text evidence="5">Component of the ER membrane protein complex (EMC).</text>
</comment>
<proteinExistence type="inferred from homology"/>
<comment type="function">
    <text evidence="5">Part of the endoplasmic reticulum membrane protein complex (EMC) that enables the energy-independent insertion into endoplasmic reticulum membranes of newly synthesized membrane proteins.</text>
</comment>
<dbReference type="GO" id="GO:0072546">
    <property type="term" value="C:EMC complex"/>
    <property type="evidence" value="ECO:0007669"/>
    <property type="project" value="UniProtKB-UniRule"/>
</dbReference>
<protein>
    <recommendedName>
        <fullName evidence="5">ER membrane protein complex subunit 2</fullName>
    </recommendedName>
</protein>
<evidence type="ECO:0000256" key="5">
    <source>
        <dbReference type="RuleBase" id="RU367091"/>
    </source>
</evidence>
<accession>A0AAV2PLH4</accession>
<dbReference type="Proteomes" id="UP001497623">
    <property type="component" value="Unassembled WGS sequence"/>
</dbReference>
<comment type="caution">
    <text evidence="7">The sequence shown here is derived from an EMBL/GenBank/DDBJ whole genome shotgun (WGS) entry which is preliminary data.</text>
</comment>
<keyword evidence="2" id="KW-0677">Repeat</keyword>
<feature type="non-terminal residue" evidence="7">
    <location>
        <position position="281"/>
    </location>
</feature>
<dbReference type="EMBL" id="CAXKWB010000258">
    <property type="protein sequence ID" value="CAL4060103.1"/>
    <property type="molecule type" value="Genomic_DNA"/>
</dbReference>
<organism evidence="7 8">
    <name type="scientific">Meganyctiphanes norvegica</name>
    <name type="common">Northern krill</name>
    <name type="synonym">Thysanopoda norvegica</name>
    <dbReference type="NCBI Taxonomy" id="48144"/>
    <lineage>
        <taxon>Eukaryota</taxon>
        <taxon>Metazoa</taxon>
        <taxon>Ecdysozoa</taxon>
        <taxon>Arthropoda</taxon>
        <taxon>Crustacea</taxon>
        <taxon>Multicrustacea</taxon>
        <taxon>Malacostraca</taxon>
        <taxon>Eumalacostraca</taxon>
        <taxon>Eucarida</taxon>
        <taxon>Euphausiacea</taxon>
        <taxon>Euphausiidae</taxon>
        <taxon>Meganyctiphanes</taxon>
    </lineage>
</organism>
<evidence type="ECO:0000256" key="1">
    <source>
        <dbReference type="ARBA" id="ARBA00010361"/>
    </source>
</evidence>
<dbReference type="InterPro" id="IPR019734">
    <property type="entry name" value="TPR_rpt"/>
</dbReference>
<feature type="repeat" description="TPR" evidence="4">
    <location>
        <begin position="141"/>
        <end position="174"/>
    </location>
</feature>
<keyword evidence="8" id="KW-1185">Reference proteome</keyword>
<dbReference type="SUPFAM" id="SSF48452">
    <property type="entry name" value="TPR-like"/>
    <property type="match status" value="1"/>
</dbReference>
<dbReference type="PROSITE" id="PS50005">
    <property type="entry name" value="TPR"/>
    <property type="match status" value="1"/>
</dbReference>
<sequence>MTEEDLWNMSKENIRRRIREVDKANWCKCLGGYTRQETDDDWMDSFKKGISWRGYDTGKPCWVIPKYYLKGILRTSSTRGVPRVGVTRYDEAMDVYDSIIRQDETNSTARKRKVAVLLAQGRVPDAIKELTEYLKKFMSDSEAWQELSDLYLKEGDYSKAGFCIEELILTNPHNHLFYTRYAEIKYTQGGSENLELSKSYFAQACKLNSSSLRALYGLFLSCTAVAGSAKCTAQKKKECQRLATWALKEIAEQYSKCRTTEYDGTKVLETFGSLSLTEKAS</sequence>
<dbReference type="InterPro" id="IPR055217">
    <property type="entry name" value="TPR_EMC2"/>
</dbReference>
<evidence type="ECO:0000313" key="8">
    <source>
        <dbReference type="Proteomes" id="UP001497623"/>
    </source>
</evidence>
<evidence type="ECO:0000259" key="6">
    <source>
        <dbReference type="Pfam" id="PF22890"/>
    </source>
</evidence>
<keyword evidence="5" id="KW-0256">Endoplasmic reticulum</keyword>
<evidence type="ECO:0000313" key="7">
    <source>
        <dbReference type="EMBL" id="CAL4060103.1"/>
    </source>
</evidence>
<comment type="subcellular location">
    <subcellularLocation>
        <location evidence="5">Endoplasmic reticulum membrane</location>
        <topology evidence="5">Peripheral membrane protein</topology>
        <orientation evidence="5">Cytoplasmic side</orientation>
    </subcellularLocation>
</comment>
<keyword evidence="5" id="KW-0472">Membrane</keyword>
<comment type="similarity">
    <text evidence="1 5">Belongs to the EMC2 family.</text>
</comment>
<dbReference type="InterPro" id="IPR039856">
    <property type="entry name" value="EMC2-like"/>
</dbReference>
<dbReference type="Pfam" id="PF22890">
    <property type="entry name" value="TPR_EMC2"/>
    <property type="match status" value="1"/>
</dbReference>
<reference evidence="7 8" key="1">
    <citation type="submission" date="2024-05" db="EMBL/GenBank/DDBJ databases">
        <authorList>
            <person name="Wallberg A."/>
        </authorList>
    </citation>
    <scope>NUCLEOTIDE SEQUENCE [LARGE SCALE GENOMIC DNA]</scope>
</reference>
<evidence type="ECO:0000256" key="2">
    <source>
        <dbReference type="ARBA" id="ARBA00022737"/>
    </source>
</evidence>
<evidence type="ECO:0000256" key="4">
    <source>
        <dbReference type="PROSITE-ProRule" id="PRU00339"/>
    </source>
</evidence>
<dbReference type="Gene3D" id="1.25.40.10">
    <property type="entry name" value="Tetratricopeptide repeat domain"/>
    <property type="match status" value="1"/>
</dbReference>
<dbReference type="PANTHER" id="PTHR12760">
    <property type="entry name" value="TETRATRICOPEPTIDE REPEAT PROTEIN"/>
    <property type="match status" value="1"/>
</dbReference>
<gene>
    <name evidence="7" type="ORF">MNOR_LOCUS1031</name>
</gene>
<evidence type="ECO:0000256" key="3">
    <source>
        <dbReference type="ARBA" id="ARBA00022803"/>
    </source>
</evidence>
<name>A0AAV2PLH4_MEGNR</name>
<feature type="domain" description="EMC2 TPR-like" evidence="6">
    <location>
        <begin position="90"/>
        <end position="185"/>
    </location>
</feature>
<keyword evidence="3 4" id="KW-0802">TPR repeat</keyword>